<keyword evidence="8" id="KW-1133">Transmembrane helix</keyword>
<accession>E0VA28</accession>
<dbReference type="EMBL" id="DS235004">
    <property type="protein sequence ID" value="EEB10234.1"/>
    <property type="molecule type" value="Genomic_DNA"/>
</dbReference>
<feature type="compositionally biased region" description="Basic and acidic residues" evidence="7">
    <location>
        <begin position="330"/>
        <end position="355"/>
    </location>
</feature>
<dbReference type="AlphaFoldDB" id="E0VA28"/>
<dbReference type="InterPro" id="IPR051360">
    <property type="entry name" value="Neuronal_Pentraxin_Related"/>
</dbReference>
<feature type="compositionally biased region" description="Polar residues" evidence="7">
    <location>
        <begin position="652"/>
        <end position="670"/>
    </location>
</feature>
<keyword evidence="5" id="KW-0325">Glycoprotein</keyword>
<dbReference type="CTD" id="8238853"/>
<feature type="compositionally biased region" description="Acidic residues" evidence="7">
    <location>
        <begin position="757"/>
        <end position="769"/>
    </location>
</feature>
<dbReference type="GeneID" id="8238853"/>
<keyword evidence="2" id="KW-0479">Metal-binding</keyword>
<organism>
    <name type="scientific">Pediculus humanus subsp. corporis</name>
    <name type="common">Body louse</name>
    <dbReference type="NCBI Taxonomy" id="121224"/>
    <lineage>
        <taxon>Eukaryota</taxon>
        <taxon>Metazoa</taxon>
        <taxon>Ecdysozoa</taxon>
        <taxon>Arthropoda</taxon>
        <taxon>Hexapoda</taxon>
        <taxon>Insecta</taxon>
        <taxon>Pterygota</taxon>
        <taxon>Neoptera</taxon>
        <taxon>Paraneoptera</taxon>
        <taxon>Psocodea</taxon>
        <taxon>Troctomorpha</taxon>
        <taxon>Phthiraptera</taxon>
        <taxon>Anoplura</taxon>
        <taxon>Pediculidae</taxon>
        <taxon>Pediculus</taxon>
    </lineage>
</organism>
<feature type="region of interest" description="Disordered" evidence="7">
    <location>
        <begin position="648"/>
        <end position="673"/>
    </location>
</feature>
<dbReference type="VEuPathDB" id="VectorBase:PHUM025790"/>
<dbReference type="HOGENOM" id="CLU_335655_0_0_1"/>
<name>E0VA28_PEDHC</name>
<evidence type="ECO:0000256" key="4">
    <source>
        <dbReference type="ARBA" id="ARBA00023157"/>
    </source>
</evidence>
<reference evidence="10" key="2">
    <citation type="submission" date="2007-04" db="EMBL/GenBank/DDBJ databases">
        <title>The genome of the human body louse.</title>
        <authorList>
            <consortium name="The Human Body Louse Genome Consortium"/>
            <person name="Kirkness E."/>
            <person name="Walenz B."/>
            <person name="Hass B."/>
            <person name="Bruggner R."/>
            <person name="Strausberg R."/>
        </authorList>
    </citation>
    <scope>NUCLEOTIDE SEQUENCE</scope>
    <source>
        <strain evidence="10">USDA</strain>
    </source>
</reference>
<evidence type="ECO:0000313" key="12">
    <source>
        <dbReference type="Proteomes" id="UP000009046"/>
    </source>
</evidence>
<dbReference type="Pfam" id="PF00354">
    <property type="entry name" value="Pentaxin"/>
    <property type="match status" value="1"/>
</dbReference>
<evidence type="ECO:0000256" key="8">
    <source>
        <dbReference type="SAM" id="Phobius"/>
    </source>
</evidence>
<feature type="domain" description="Pentraxin (PTX)" evidence="9">
    <location>
        <begin position="117"/>
        <end position="325"/>
    </location>
</feature>
<dbReference type="eggNOG" id="ENOG502S08Q">
    <property type="taxonomic scope" value="Eukaryota"/>
</dbReference>
<feature type="compositionally biased region" description="Basic residues" evidence="7">
    <location>
        <begin position="361"/>
        <end position="373"/>
    </location>
</feature>
<dbReference type="InterPro" id="IPR013320">
    <property type="entry name" value="ConA-like_dom_sf"/>
</dbReference>
<feature type="region of interest" description="Disordered" evidence="7">
    <location>
        <begin position="322"/>
        <end position="375"/>
    </location>
</feature>
<dbReference type="PANTHER" id="PTHR19277:SF161">
    <property type="entry name" value="LAMININ G DOMAIN-CONTAINING PROTEIN"/>
    <property type="match status" value="1"/>
</dbReference>
<dbReference type="GO" id="GO:0046872">
    <property type="term" value="F:metal ion binding"/>
    <property type="evidence" value="ECO:0007669"/>
    <property type="project" value="UniProtKB-KW"/>
</dbReference>
<keyword evidence="12" id="KW-1185">Reference proteome</keyword>
<dbReference type="EnsemblMetazoa" id="PHUM025790-RA">
    <property type="protein sequence ID" value="PHUM025790-PA"/>
    <property type="gene ID" value="PHUM025790"/>
</dbReference>
<reference evidence="11" key="3">
    <citation type="submission" date="2020-05" db="UniProtKB">
        <authorList>
            <consortium name="EnsemblMetazoa"/>
        </authorList>
    </citation>
    <scope>IDENTIFICATION</scope>
    <source>
        <strain evidence="11">USDA</strain>
    </source>
</reference>
<dbReference type="STRING" id="121224.E0VA28"/>
<keyword evidence="8" id="KW-0812">Transmembrane</keyword>
<keyword evidence="4" id="KW-1015">Disulfide bond</keyword>
<keyword evidence="8" id="KW-0472">Membrane</keyword>
<dbReference type="InterPro" id="IPR001759">
    <property type="entry name" value="PTX_dom"/>
</dbReference>
<dbReference type="SUPFAM" id="SSF49899">
    <property type="entry name" value="Concanavalin A-like lectins/glucanases"/>
    <property type="match status" value="1"/>
</dbReference>
<gene>
    <name evidence="11" type="primary">8238853</name>
    <name evidence="10" type="ORF">Phum_PHUM025790</name>
</gene>
<evidence type="ECO:0000313" key="10">
    <source>
        <dbReference type="EMBL" id="EEB10234.1"/>
    </source>
</evidence>
<comment type="cofactor">
    <cofactor evidence="1">
        <name>Ca(2+)</name>
        <dbReference type="ChEBI" id="CHEBI:29108"/>
    </cofactor>
</comment>
<evidence type="ECO:0000256" key="2">
    <source>
        <dbReference type="ARBA" id="ARBA00022723"/>
    </source>
</evidence>
<keyword evidence="3" id="KW-0106">Calcium</keyword>
<dbReference type="PRINTS" id="PR00895">
    <property type="entry name" value="PENTAXIN"/>
</dbReference>
<protein>
    <submittedName>
        <fullName evidence="10 11">Pentraxin, putative</fullName>
    </submittedName>
</protein>
<dbReference type="Gene3D" id="2.60.120.200">
    <property type="match status" value="1"/>
</dbReference>
<evidence type="ECO:0000256" key="6">
    <source>
        <dbReference type="PROSITE-ProRule" id="PRU01172"/>
    </source>
</evidence>
<sequence length="850" mass="96766">MKSKKGNNNNNNININISNNNNSINGKFLWQFFILVSVLITLTDGIRVYEGTNFEPPQKIKPEKTGLSKKSLYISKRSWNPSDDGYGGKLQVGHGKNDKWKNLSNGKKTNGQNDFPTLYKIIFNEKNSRQYVKYIKEIPRLEEYTFCMWYKPLDLSHNHVLFSYSMNKKENLLKFWINSNDSTLRMAIRENLVYKVPGHIRKNKWHHICQSWNGLLGEWQIFLDGKRIGRGILPMYKETYIPEKGDVVLGQEYNINSEKNAVVEYEGITGEIFGFNLVDESVPGEQGNFINSQYKPNIIRSSVLPFKKLPLMKKNYQQIKAYISKLPNHPPEKVKNGDGSRERGDNRHGSKRTRDPMVGPKRYRGPPRHRFPPSRKVIMYGNNRESKNLKIELGKNETIGIENENFDDVIDGETSTEEEIIVETATDGDVIDNDARKKQIYDENYSIHSYRLGKDGKKSTNYEIYESVEDDEAMKPTENESGPLALERKARKNFDLFTAREANKVYTLSNAVRDSKKPKYHFEINPYVDERQKKNIIFDKETPTLTVSTSHDETTKRTERKPSDPIPVYETEVVLLRQKRNPGDSVLTEGFRHLPDIPDSFINVFIKNGSKMEIQEKIDEFFPTNVTATENSNVVFLSKVSTTAPAPAVGSLLSSSTSKPITRSNPTAATATEKPKVISHQLYQIPVAVVPLVPLQTSQILNPPYLPQTPPVHFQPIAPEHVPEVPFIKLPPTPSETDFFDVDPQQKLSERNYGNQEQEEEEEQEEGEGEISMGGYEMTTTSATPIQSAGKKFDVTSGTELIMRAYGLCTNNRGSPVSDRNHIVISWSETPMRIFGGAEVVIAKNECGNF</sequence>
<dbReference type="PANTHER" id="PTHR19277">
    <property type="entry name" value="PENTRAXIN"/>
    <property type="match status" value="1"/>
</dbReference>
<dbReference type="KEGG" id="phu:Phum_PHUM025790"/>
<feature type="region of interest" description="Disordered" evidence="7">
    <location>
        <begin position="750"/>
        <end position="770"/>
    </location>
</feature>
<reference evidence="10" key="1">
    <citation type="submission" date="2007-04" db="EMBL/GenBank/DDBJ databases">
        <title>Annotation of Pediculus humanus corporis strain USDA.</title>
        <authorList>
            <person name="Kirkness E."/>
            <person name="Hannick L."/>
            <person name="Hass B."/>
            <person name="Bruggner R."/>
            <person name="Lawson D."/>
            <person name="Bidwell S."/>
            <person name="Joardar V."/>
            <person name="Caler E."/>
            <person name="Walenz B."/>
            <person name="Inman J."/>
            <person name="Schobel S."/>
            <person name="Galinsky K."/>
            <person name="Amedeo P."/>
            <person name="Strausberg R."/>
        </authorList>
    </citation>
    <scope>NUCLEOTIDE SEQUENCE</scope>
    <source>
        <strain evidence="10">USDA</strain>
    </source>
</reference>
<dbReference type="InParanoid" id="E0VA28"/>
<evidence type="ECO:0000256" key="5">
    <source>
        <dbReference type="ARBA" id="ARBA00023180"/>
    </source>
</evidence>
<dbReference type="RefSeq" id="XP_002422972.1">
    <property type="nucleotide sequence ID" value="XM_002422927.1"/>
</dbReference>
<dbReference type="EMBL" id="AAZO01000315">
    <property type="status" value="NOT_ANNOTATED_CDS"/>
    <property type="molecule type" value="Genomic_DNA"/>
</dbReference>
<dbReference type="SMART" id="SM00159">
    <property type="entry name" value="PTX"/>
    <property type="match status" value="1"/>
</dbReference>
<dbReference type="OrthoDB" id="8871962at2759"/>
<feature type="transmembrane region" description="Helical" evidence="8">
    <location>
        <begin position="28"/>
        <end position="49"/>
    </location>
</feature>
<evidence type="ECO:0000313" key="11">
    <source>
        <dbReference type="EnsemblMetazoa" id="PHUM025790-PA"/>
    </source>
</evidence>
<comment type="caution">
    <text evidence="6">Lacks conserved residue(s) required for the propagation of feature annotation.</text>
</comment>
<evidence type="ECO:0000256" key="1">
    <source>
        <dbReference type="ARBA" id="ARBA00001913"/>
    </source>
</evidence>
<evidence type="ECO:0000256" key="3">
    <source>
        <dbReference type="ARBA" id="ARBA00022837"/>
    </source>
</evidence>
<proteinExistence type="predicted"/>
<evidence type="ECO:0000256" key="7">
    <source>
        <dbReference type="SAM" id="MobiDB-lite"/>
    </source>
</evidence>
<dbReference type="PROSITE" id="PS51828">
    <property type="entry name" value="PTX_2"/>
    <property type="match status" value="1"/>
</dbReference>
<evidence type="ECO:0000259" key="9">
    <source>
        <dbReference type="PROSITE" id="PS51828"/>
    </source>
</evidence>
<dbReference type="Proteomes" id="UP000009046">
    <property type="component" value="Unassembled WGS sequence"/>
</dbReference>